<evidence type="ECO:0000256" key="4">
    <source>
        <dbReference type="ARBA" id="ARBA00022692"/>
    </source>
</evidence>
<reference evidence="9 10" key="1">
    <citation type="submission" date="2020-07" db="EMBL/GenBank/DDBJ databases">
        <title>Taxonomic revisions and descriptions of new bacterial species based on genomic comparisons in the high-G+C-content subgroup of the family Alcaligenaceae.</title>
        <authorList>
            <person name="Szabo A."/>
            <person name="Felfoldi T."/>
        </authorList>
    </citation>
    <scope>NUCLEOTIDE SEQUENCE [LARGE SCALE GENOMIC DNA]</scope>
    <source>
        <strain evidence="9 10">DSM 25667</strain>
    </source>
</reference>
<dbReference type="Proteomes" id="UP000554144">
    <property type="component" value="Unassembled WGS sequence"/>
</dbReference>
<dbReference type="InterPro" id="IPR017039">
    <property type="entry name" value="Virul_fac_BrkB"/>
</dbReference>
<evidence type="ECO:0000256" key="7">
    <source>
        <dbReference type="HAMAP-Rule" id="MF_00672"/>
    </source>
</evidence>
<proteinExistence type="inferred from homology"/>
<keyword evidence="2 7" id="KW-1003">Cell membrane</keyword>
<comment type="caution">
    <text evidence="9">The sequence shown here is derived from an EMBL/GenBank/DDBJ whole genome shotgun (WGS) entry which is preliminary data.</text>
</comment>
<dbReference type="InterPro" id="IPR023679">
    <property type="entry name" value="UPF0761_bac"/>
</dbReference>
<comment type="similarity">
    <text evidence="7">Belongs to the UPF0761 family.</text>
</comment>
<evidence type="ECO:0000313" key="10">
    <source>
        <dbReference type="Proteomes" id="UP000554144"/>
    </source>
</evidence>
<feature type="transmembrane region" description="Helical" evidence="7">
    <location>
        <begin position="68"/>
        <end position="93"/>
    </location>
</feature>
<feature type="transmembrane region" description="Helical" evidence="7">
    <location>
        <begin position="207"/>
        <end position="230"/>
    </location>
</feature>
<protein>
    <recommendedName>
        <fullName evidence="7">UPF0761 membrane protein H0A62_09645</fullName>
    </recommendedName>
</protein>
<gene>
    <name evidence="9" type="ORF">H0A62_09645</name>
</gene>
<feature type="transmembrane region" description="Helical" evidence="7">
    <location>
        <begin position="171"/>
        <end position="195"/>
    </location>
</feature>
<dbReference type="NCBIfam" id="TIGR00765">
    <property type="entry name" value="yihY_not_rbn"/>
    <property type="match status" value="1"/>
</dbReference>
<keyword evidence="4 7" id="KW-0812">Transmembrane</keyword>
<dbReference type="PANTHER" id="PTHR30213:SF0">
    <property type="entry name" value="UPF0761 MEMBRANE PROTEIN YIHY"/>
    <property type="match status" value="1"/>
</dbReference>
<feature type="transmembrane region" description="Helical" evidence="7">
    <location>
        <begin position="242"/>
        <end position="263"/>
    </location>
</feature>
<evidence type="ECO:0000256" key="1">
    <source>
        <dbReference type="ARBA" id="ARBA00004651"/>
    </source>
</evidence>
<evidence type="ECO:0000256" key="8">
    <source>
        <dbReference type="SAM" id="MobiDB-lite"/>
    </source>
</evidence>
<evidence type="ECO:0000256" key="6">
    <source>
        <dbReference type="ARBA" id="ARBA00023136"/>
    </source>
</evidence>
<dbReference type="OrthoDB" id="9808671at2"/>
<evidence type="ECO:0000256" key="2">
    <source>
        <dbReference type="ARBA" id="ARBA00022475"/>
    </source>
</evidence>
<dbReference type="HAMAP" id="MF_00672">
    <property type="entry name" value="UPF0761"/>
    <property type="match status" value="1"/>
</dbReference>
<evidence type="ECO:0000256" key="3">
    <source>
        <dbReference type="ARBA" id="ARBA00022519"/>
    </source>
</evidence>
<keyword evidence="3" id="KW-0997">Cell inner membrane</keyword>
<dbReference type="Pfam" id="PF03631">
    <property type="entry name" value="Virul_fac_BrkB"/>
    <property type="match status" value="1"/>
</dbReference>
<feature type="transmembrane region" description="Helical" evidence="7">
    <location>
        <begin position="128"/>
        <end position="150"/>
    </location>
</feature>
<evidence type="ECO:0000256" key="5">
    <source>
        <dbReference type="ARBA" id="ARBA00022989"/>
    </source>
</evidence>
<name>A0A853GYQ8_9BURK</name>
<sequence>MPTKIDSTATQIPSADASPDALAKEPVPMARLKSPDDPHTLLRNYRKIAHFALQRAGEKKLTQVASSLTFTTVLSIVPLLAVVLALFTAFPLFGDFQLALEDFLTRNLMPPSVSDNAMLYLNQFAAKASGLTAAGTLFLVVTSVMLFMTIDQAFNSIWQVKRQRPLRQRMLVYWAIISLGPVLIGASLWATSVLARESLGDINDLPTLVGVALSFVPLLATGLGFTALFVTVPNRKVLWKDALVGGFGTAIVLEIMRAGFAFYLTRFPSYTVIYGAFATLPIFLLWLYLSWLVVLLGATVASILPDLRLRRWALQHYPGGAFTHAIRVLRVLWHAQDNLPRGRSMRFLCAHLQLHQEELSEVLSSLKNLGYVVDTEEGDADQWVLACDQRAATIGPLIDTLLIDRRQPGMNDQPLLLDAIAVSLTQPEVMLTTLFERDEPLPESPQMVQNTLIVSNGDTQENNDAQSQ</sequence>
<keyword evidence="5 7" id="KW-1133">Transmembrane helix</keyword>
<keyword evidence="10" id="KW-1185">Reference proteome</keyword>
<organism evidence="9 10">
    <name type="scientific">Pollutimonas harenae</name>
    <dbReference type="NCBI Taxonomy" id="657015"/>
    <lineage>
        <taxon>Bacteria</taxon>
        <taxon>Pseudomonadati</taxon>
        <taxon>Pseudomonadota</taxon>
        <taxon>Betaproteobacteria</taxon>
        <taxon>Burkholderiales</taxon>
        <taxon>Alcaligenaceae</taxon>
        <taxon>Pollutimonas</taxon>
    </lineage>
</organism>
<keyword evidence="6 7" id="KW-0472">Membrane</keyword>
<dbReference type="PANTHER" id="PTHR30213">
    <property type="entry name" value="INNER MEMBRANE PROTEIN YHJD"/>
    <property type="match status" value="1"/>
</dbReference>
<feature type="compositionally biased region" description="Polar residues" evidence="8">
    <location>
        <begin position="1"/>
        <end position="13"/>
    </location>
</feature>
<feature type="transmembrane region" description="Helical" evidence="7">
    <location>
        <begin position="283"/>
        <end position="304"/>
    </location>
</feature>
<dbReference type="GO" id="GO:0005886">
    <property type="term" value="C:plasma membrane"/>
    <property type="evidence" value="ECO:0007669"/>
    <property type="project" value="UniProtKB-SubCell"/>
</dbReference>
<feature type="region of interest" description="Disordered" evidence="8">
    <location>
        <begin position="1"/>
        <end position="21"/>
    </location>
</feature>
<dbReference type="AlphaFoldDB" id="A0A853GYQ8"/>
<comment type="subcellular location">
    <subcellularLocation>
        <location evidence="1 7">Cell membrane</location>
        <topology evidence="1 7">Multi-pass membrane protein</topology>
    </subcellularLocation>
</comment>
<accession>A0A853GYQ8</accession>
<dbReference type="EMBL" id="JACCEV010000002">
    <property type="protein sequence ID" value="NYT85866.1"/>
    <property type="molecule type" value="Genomic_DNA"/>
</dbReference>
<evidence type="ECO:0000313" key="9">
    <source>
        <dbReference type="EMBL" id="NYT85866.1"/>
    </source>
</evidence>